<feature type="region of interest" description="Disordered" evidence="1">
    <location>
        <begin position="196"/>
        <end position="221"/>
    </location>
</feature>
<proteinExistence type="predicted"/>
<name>A0A8B8B7J7_CRAVI</name>
<dbReference type="InterPro" id="IPR015919">
    <property type="entry name" value="Cadherin-like_sf"/>
</dbReference>
<gene>
    <name evidence="3" type="primary">LOC111108109</name>
</gene>
<dbReference type="GeneID" id="111108109"/>
<keyword evidence="2" id="KW-1185">Reference proteome</keyword>
<protein>
    <submittedName>
        <fullName evidence="3">Uncharacterized protein LOC111108109</fullName>
    </submittedName>
</protein>
<evidence type="ECO:0000256" key="1">
    <source>
        <dbReference type="SAM" id="MobiDB-lite"/>
    </source>
</evidence>
<dbReference type="Gene3D" id="2.60.40.60">
    <property type="entry name" value="Cadherins"/>
    <property type="match status" value="1"/>
</dbReference>
<dbReference type="Proteomes" id="UP000694844">
    <property type="component" value="Chromosome 1"/>
</dbReference>
<evidence type="ECO:0000313" key="3">
    <source>
        <dbReference type="RefSeq" id="XP_022299390.1"/>
    </source>
</evidence>
<accession>A0A8B8B7J7</accession>
<reference evidence="3" key="2">
    <citation type="submission" date="2025-08" db="UniProtKB">
        <authorList>
            <consortium name="RefSeq"/>
        </authorList>
    </citation>
    <scope>IDENTIFICATION</scope>
    <source>
        <tissue evidence="3">Whole sample</tissue>
    </source>
</reference>
<dbReference type="KEGG" id="cvn:111108109"/>
<feature type="compositionally biased region" description="Polar residues" evidence="1">
    <location>
        <begin position="196"/>
        <end position="207"/>
    </location>
</feature>
<evidence type="ECO:0000313" key="2">
    <source>
        <dbReference type="Proteomes" id="UP000694844"/>
    </source>
</evidence>
<dbReference type="AlphaFoldDB" id="A0A8B8B7J7"/>
<reference evidence="2" key="1">
    <citation type="submission" date="2024-06" db="UniProtKB">
        <authorList>
            <consortium name="RefSeq"/>
        </authorList>
    </citation>
    <scope>NUCLEOTIDE SEQUENCE [LARGE SCALE GENOMIC DNA]</scope>
</reference>
<dbReference type="RefSeq" id="XP_022299390.1">
    <property type="nucleotide sequence ID" value="XM_022443682.1"/>
</dbReference>
<sequence>MLALKIWCHINKELDPPRGITCRSLLRPFCRDSHDWTTASFFSQRSYAVQADLETNIAPTFTNLPTTKSYVDKTPATTIMAVSVTDDNTGDLASLSTAIVTHSDKFDIASNSITTKASWTWAVGTYDVIVVVTDQCGNSATSTATIIIENSAPDISSLPSSSDLSEEVTSETNLKDLTVTDMQTYTCAINDVTPASGSANSSLSRRQGLQVYDINQRGPQQ</sequence>
<dbReference type="OrthoDB" id="6157089at2759"/>
<dbReference type="SUPFAM" id="SSF49313">
    <property type="entry name" value="Cadherin-like"/>
    <property type="match status" value="1"/>
</dbReference>
<dbReference type="GO" id="GO:0005509">
    <property type="term" value="F:calcium ion binding"/>
    <property type="evidence" value="ECO:0007669"/>
    <property type="project" value="InterPro"/>
</dbReference>
<organism evidence="2 3">
    <name type="scientific">Crassostrea virginica</name>
    <name type="common">Eastern oyster</name>
    <dbReference type="NCBI Taxonomy" id="6565"/>
    <lineage>
        <taxon>Eukaryota</taxon>
        <taxon>Metazoa</taxon>
        <taxon>Spiralia</taxon>
        <taxon>Lophotrochozoa</taxon>
        <taxon>Mollusca</taxon>
        <taxon>Bivalvia</taxon>
        <taxon>Autobranchia</taxon>
        <taxon>Pteriomorphia</taxon>
        <taxon>Ostreida</taxon>
        <taxon>Ostreoidea</taxon>
        <taxon>Ostreidae</taxon>
        <taxon>Crassostrea</taxon>
    </lineage>
</organism>
<dbReference type="GO" id="GO:0016020">
    <property type="term" value="C:membrane"/>
    <property type="evidence" value="ECO:0007669"/>
    <property type="project" value="InterPro"/>
</dbReference>
<dbReference type="CDD" id="cd11304">
    <property type="entry name" value="Cadherin_repeat"/>
    <property type="match status" value="1"/>
</dbReference>